<dbReference type="Proteomes" id="UP001281761">
    <property type="component" value="Unassembled WGS sequence"/>
</dbReference>
<evidence type="ECO:0000313" key="3">
    <source>
        <dbReference type="Proteomes" id="UP001281761"/>
    </source>
</evidence>
<name>A0ABQ9XAG2_9EUKA</name>
<protein>
    <submittedName>
        <fullName evidence="2">Uncharacterized protein</fullName>
    </submittedName>
</protein>
<evidence type="ECO:0000313" key="2">
    <source>
        <dbReference type="EMBL" id="KAK2949453.1"/>
    </source>
</evidence>
<keyword evidence="3" id="KW-1185">Reference proteome</keyword>
<proteinExistence type="predicted"/>
<dbReference type="EMBL" id="JARBJD010000156">
    <property type="protein sequence ID" value="KAK2949453.1"/>
    <property type="molecule type" value="Genomic_DNA"/>
</dbReference>
<sequence>MWNKYSAQNSQTPKAGVRYGNETLPDERYDREQRRIATLRQRQEQVSQQRRVENWGSPEQQRALQTQRMNEMKQTAEAHRTIHQTEKQKERALEQTVIEADNRERISRIEQRDRMKERSRQYDEDNKLLMQQRKQMKMEQKMRDNSEPIVSDSFYDKFGCSYR</sequence>
<reference evidence="2 3" key="1">
    <citation type="journal article" date="2022" name="bioRxiv">
        <title>Genomics of Preaxostyla Flagellates Illuminates Evolutionary Transitions and the Path Towards Mitochondrial Loss.</title>
        <authorList>
            <person name="Novak L.V.F."/>
            <person name="Treitli S.C."/>
            <person name="Pyrih J."/>
            <person name="Halakuc P."/>
            <person name="Pipaliya S.V."/>
            <person name="Vacek V."/>
            <person name="Brzon O."/>
            <person name="Soukal P."/>
            <person name="Eme L."/>
            <person name="Dacks J.B."/>
            <person name="Karnkowska A."/>
            <person name="Elias M."/>
            <person name="Hampl V."/>
        </authorList>
    </citation>
    <scope>NUCLEOTIDE SEQUENCE [LARGE SCALE GENOMIC DNA]</scope>
    <source>
        <strain evidence="2">NAU3</strain>
        <tissue evidence="2">Gut</tissue>
    </source>
</reference>
<feature type="compositionally biased region" description="Basic and acidic residues" evidence="1">
    <location>
        <begin position="25"/>
        <end position="35"/>
    </location>
</feature>
<feature type="region of interest" description="Disordered" evidence="1">
    <location>
        <begin position="1"/>
        <end position="93"/>
    </location>
</feature>
<feature type="compositionally biased region" description="Polar residues" evidence="1">
    <location>
        <begin position="57"/>
        <end position="69"/>
    </location>
</feature>
<feature type="compositionally biased region" description="Basic and acidic residues" evidence="1">
    <location>
        <begin position="70"/>
        <end position="93"/>
    </location>
</feature>
<feature type="compositionally biased region" description="Polar residues" evidence="1">
    <location>
        <begin position="1"/>
        <end position="13"/>
    </location>
</feature>
<comment type="caution">
    <text evidence="2">The sequence shown here is derived from an EMBL/GenBank/DDBJ whole genome shotgun (WGS) entry which is preliminary data.</text>
</comment>
<accession>A0ABQ9XAG2</accession>
<organism evidence="2 3">
    <name type="scientific">Blattamonas nauphoetae</name>
    <dbReference type="NCBI Taxonomy" id="2049346"/>
    <lineage>
        <taxon>Eukaryota</taxon>
        <taxon>Metamonada</taxon>
        <taxon>Preaxostyla</taxon>
        <taxon>Oxymonadida</taxon>
        <taxon>Blattamonas</taxon>
    </lineage>
</organism>
<gene>
    <name evidence="2" type="ORF">BLNAU_15649</name>
</gene>
<evidence type="ECO:0000256" key="1">
    <source>
        <dbReference type="SAM" id="MobiDB-lite"/>
    </source>
</evidence>